<dbReference type="EMBL" id="CP144751">
    <property type="protein sequence ID" value="WVZ83852.1"/>
    <property type="molecule type" value="Genomic_DNA"/>
</dbReference>
<proteinExistence type="predicted"/>
<gene>
    <name evidence="1" type="ORF">U9M48_030948</name>
</gene>
<reference evidence="1 2" key="1">
    <citation type="submission" date="2024-02" db="EMBL/GenBank/DDBJ databases">
        <title>High-quality chromosome-scale genome assembly of Pensacola bahiagrass (Paspalum notatum Flugge var. saurae).</title>
        <authorList>
            <person name="Vega J.M."/>
            <person name="Podio M."/>
            <person name="Orjuela J."/>
            <person name="Siena L.A."/>
            <person name="Pessino S.C."/>
            <person name="Combes M.C."/>
            <person name="Mariac C."/>
            <person name="Albertini E."/>
            <person name="Pupilli F."/>
            <person name="Ortiz J.P.A."/>
            <person name="Leblanc O."/>
        </authorList>
    </citation>
    <scope>NUCLEOTIDE SEQUENCE [LARGE SCALE GENOMIC DNA]</scope>
    <source>
        <strain evidence="1">R1</strain>
        <tissue evidence="1">Leaf</tissue>
    </source>
</reference>
<evidence type="ECO:0000313" key="2">
    <source>
        <dbReference type="Proteomes" id="UP001341281"/>
    </source>
</evidence>
<evidence type="ECO:0000313" key="1">
    <source>
        <dbReference type="EMBL" id="WVZ83852.1"/>
    </source>
</evidence>
<dbReference type="Proteomes" id="UP001341281">
    <property type="component" value="Chromosome 07"/>
</dbReference>
<keyword evidence="2" id="KW-1185">Reference proteome</keyword>
<name>A0AAQ3U6C9_PASNO</name>
<organism evidence="1 2">
    <name type="scientific">Paspalum notatum var. saurae</name>
    <dbReference type="NCBI Taxonomy" id="547442"/>
    <lineage>
        <taxon>Eukaryota</taxon>
        <taxon>Viridiplantae</taxon>
        <taxon>Streptophyta</taxon>
        <taxon>Embryophyta</taxon>
        <taxon>Tracheophyta</taxon>
        <taxon>Spermatophyta</taxon>
        <taxon>Magnoliopsida</taxon>
        <taxon>Liliopsida</taxon>
        <taxon>Poales</taxon>
        <taxon>Poaceae</taxon>
        <taxon>PACMAD clade</taxon>
        <taxon>Panicoideae</taxon>
        <taxon>Andropogonodae</taxon>
        <taxon>Paspaleae</taxon>
        <taxon>Paspalinae</taxon>
        <taxon>Paspalum</taxon>
    </lineage>
</organism>
<dbReference type="AlphaFoldDB" id="A0AAQ3U6C9"/>
<sequence length="74" mass="8646">MRWSDACRRRIIYRARFFAHPAHSLPMLAVREEGEDRGESTDCFLKLDVDLLNLDSTRQRYLQFFGAILLTAAN</sequence>
<accession>A0AAQ3U6C9</accession>
<protein>
    <submittedName>
        <fullName evidence="1">Uncharacterized protein</fullName>
    </submittedName>
</protein>